<dbReference type="EMBL" id="JAVRQU010000022">
    <property type="protein sequence ID" value="KAK5691184.1"/>
    <property type="molecule type" value="Genomic_DNA"/>
</dbReference>
<sequence>MKFVTCTFLAVAALAALGAAAPTGKKEKEEIKELCRSDRLVQFHSTGEHEWEESDLLVYAADLCDDKKEHLKHGIHYWKGHVEGDIKHTEGARVRFSGTE</sequence>
<name>A0AAN7VWL3_9PEZI</name>
<evidence type="ECO:0000256" key="1">
    <source>
        <dbReference type="SAM" id="SignalP"/>
    </source>
</evidence>
<feature type="chain" id="PRO_5042814696" evidence="1">
    <location>
        <begin position="21"/>
        <end position="100"/>
    </location>
</feature>
<comment type="caution">
    <text evidence="2">The sequence shown here is derived from an EMBL/GenBank/DDBJ whole genome shotgun (WGS) entry which is preliminary data.</text>
</comment>
<feature type="signal peptide" evidence="1">
    <location>
        <begin position="1"/>
        <end position="20"/>
    </location>
</feature>
<evidence type="ECO:0000313" key="2">
    <source>
        <dbReference type="EMBL" id="KAK5691184.1"/>
    </source>
</evidence>
<proteinExistence type="predicted"/>
<dbReference type="Proteomes" id="UP001310594">
    <property type="component" value="Unassembled WGS sequence"/>
</dbReference>
<reference evidence="2" key="1">
    <citation type="submission" date="2023-08" db="EMBL/GenBank/DDBJ databases">
        <title>Black Yeasts Isolated from many extreme environments.</title>
        <authorList>
            <person name="Coleine C."/>
            <person name="Stajich J.E."/>
            <person name="Selbmann L."/>
        </authorList>
    </citation>
    <scope>NUCLEOTIDE SEQUENCE</scope>
    <source>
        <strain evidence="2">CCFEE 5810</strain>
    </source>
</reference>
<evidence type="ECO:0000313" key="3">
    <source>
        <dbReference type="Proteomes" id="UP001310594"/>
    </source>
</evidence>
<keyword evidence="1" id="KW-0732">Signal</keyword>
<protein>
    <submittedName>
        <fullName evidence="2">Uncharacterized protein</fullName>
    </submittedName>
</protein>
<organism evidence="2 3">
    <name type="scientific">Elasticomyces elasticus</name>
    <dbReference type="NCBI Taxonomy" id="574655"/>
    <lineage>
        <taxon>Eukaryota</taxon>
        <taxon>Fungi</taxon>
        <taxon>Dikarya</taxon>
        <taxon>Ascomycota</taxon>
        <taxon>Pezizomycotina</taxon>
        <taxon>Dothideomycetes</taxon>
        <taxon>Dothideomycetidae</taxon>
        <taxon>Mycosphaerellales</taxon>
        <taxon>Teratosphaeriaceae</taxon>
        <taxon>Elasticomyces</taxon>
    </lineage>
</organism>
<dbReference type="AlphaFoldDB" id="A0AAN7VWL3"/>
<accession>A0AAN7VWL3</accession>
<gene>
    <name evidence="2" type="ORF">LTR97_011836</name>
</gene>